<accession>A0A977KVZ6</accession>
<dbReference type="EMBL" id="CP073041">
    <property type="protein sequence ID" value="UXE60934.1"/>
    <property type="molecule type" value="Genomic_DNA"/>
</dbReference>
<dbReference type="Proteomes" id="UP001065613">
    <property type="component" value="Chromosome"/>
</dbReference>
<sequence>MESTSLDLTMEQQFEFRRMRDAAQGMSREQALDLLLQASRLLMIKTNVLRDLIHQTPIEPLT</sequence>
<dbReference type="AlphaFoldDB" id="A0A977KVZ6"/>
<dbReference type="Gene3D" id="1.10.287.670">
    <property type="entry name" value="Phycobilisome degradation protein NblA"/>
    <property type="match status" value="1"/>
</dbReference>
<dbReference type="InterPro" id="IPR007574">
    <property type="entry name" value="NblA"/>
</dbReference>
<reference evidence="1" key="1">
    <citation type="submission" date="2021-04" db="EMBL/GenBank/DDBJ databases">
        <title>Genome sequence of Woronichinia naegeliana from Washington state freshwater lake bloom.</title>
        <authorList>
            <person name="Dreher T.W."/>
        </authorList>
    </citation>
    <scope>NUCLEOTIDE SEQUENCE</scope>
    <source>
        <strain evidence="1">WA131</strain>
    </source>
</reference>
<dbReference type="SUPFAM" id="SSF109859">
    <property type="entry name" value="NblA-like"/>
    <property type="match status" value="1"/>
</dbReference>
<proteinExistence type="predicted"/>
<organism evidence="1">
    <name type="scientific">Woronichinia naegeliana WA131</name>
    <dbReference type="NCBI Taxonomy" id="2824559"/>
    <lineage>
        <taxon>Bacteria</taxon>
        <taxon>Bacillati</taxon>
        <taxon>Cyanobacteriota</taxon>
        <taxon>Cyanophyceae</taxon>
        <taxon>Synechococcales</taxon>
        <taxon>Coelosphaeriaceae</taxon>
        <taxon>Woronichinia</taxon>
    </lineage>
</organism>
<dbReference type="Pfam" id="PF04485">
    <property type="entry name" value="NblA"/>
    <property type="match status" value="1"/>
</dbReference>
<name>A0A977KVZ6_9CYAN</name>
<dbReference type="InterPro" id="IPR036904">
    <property type="entry name" value="NblA_sf"/>
</dbReference>
<dbReference type="KEGG" id="wna:KA717_36815"/>
<gene>
    <name evidence="1" type="ORF">KA717_36815</name>
</gene>
<protein>
    <submittedName>
        <fullName evidence="1">NblA/ycf18 family protein</fullName>
    </submittedName>
</protein>
<evidence type="ECO:0000313" key="1">
    <source>
        <dbReference type="EMBL" id="UXE60934.1"/>
    </source>
</evidence>